<feature type="compositionally biased region" description="Basic and acidic residues" evidence="1">
    <location>
        <begin position="111"/>
        <end position="125"/>
    </location>
</feature>
<accession>A0A2M8LR29</accession>
<evidence type="ECO:0000313" key="3">
    <source>
        <dbReference type="Proteomes" id="UP000230407"/>
    </source>
</evidence>
<proteinExistence type="predicted"/>
<organism evidence="2 3">
    <name type="scientific">Streptomyces carminius</name>
    <dbReference type="NCBI Taxonomy" id="2665496"/>
    <lineage>
        <taxon>Bacteria</taxon>
        <taxon>Bacillati</taxon>
        <taxon>Actinomycetota</taxon>
        <taxon>Actinomycetes</taxon>
        <taxon>Kitasatosporales</taxon>
        <taxon>Streptomycetaceae</taxon>
        <taxon>Streptomyces</taxon>
    </lineage>
</organism>
<gene>
    <name evidence="2" type="ORF">CUT44_29730</name>
</gene>
<feature type="compositionally biased region" description="Acidic residues" evidence="1">
    <location>
        <begin position="141"/>
        <end position="157"/>
    </location>
</feature>
<sequence>MTTPDDLEKRHTLLTATARHDALRARDALAPHGGEDDGDDGDGPPDHRPLSREEALELLALGEVIVRKAACGRQLSVRSARRAGASWSRIGAALGTSKQAAWEAHNRWIDEQAERHPDSGHRGLDDGEVAAARALAGRPDEDSDDSGGSDDSGDGGR</sequence>
<feature type="region of interest" description="Disordered" evidence="1">
    <location>
        <begin position="111"/>
        <end position="157"/>
    </location>
</feature>
<keyword evidence="3" id="KW-1185">Reference proteome</keyword>
<reference evidence="2 3" key="1">
    <citation type="submission" date="2017-11" db="EMBL/GenBank/DDBJ databases">
        <title>Streptomyces carmine sp. nov., a novel actinomycete isolated from Sophora alopecuroides in Xinjiang, China.</title>
        <authorList>
            <person name="Wang Y."/>
            <person name="Luo X."/>
            <person name="Wan C."/>
            <person name="Zhang L."/>
        </authorList>
    </citation>
    <scope>NUCLEOTIDE SEQUENCE [LARGE SCALE GENOMIC DNA]</scope>
    <source>
        <strain evidence="2 3">TRM SA0054</strain>
    </source>
</reference>
<dbReference type="EMBL" id="PGGW01000069">
    <property type="protein sequence ID" value="PJE94414.1"/>
    <property type="molecule type" value="Genomic_DNA"/>
</dbReference>
<feature type="region of interest" description="Disordered" evidence="1">
    <location>
        <begin position="1"/>
        <end position="51"/>
    </location>
</feature>
<dbReference type="Proteomes" id="UP000230407">
    <property type="component" value="Unassembled WGS sequence"/>
</dbReference>
<name>A0A2M8LR29_9ACTN</name>
<feature type="compositionally biased region" description="Basic and acidic residues" evidence="1">
    <location>
        <begin position="18"/>
        <end position="35"/>
    </location>
</feature>
<dbReference type="RefSeq" id="WP_100205023.1">
    <property type="nucleotide sequence ID" value="NZ_PGGW01000069.1"/>
</dbReference>
<evidence type="ECO:0000256" key="1">
    <source>
        <dbReference type="SAM" id="MobiDB-lite"/>
    </source>
</evidence>
<evidence type="ECO:0000313" key="2">
    <source>
        <dbReference type="EMBL" id="PJE94414.1"/>
    </source>
</evidence>
<protein>
    <submittedName>
        <fullName evidence="2">Uncharacterized protein</fullName>
    </submittedName>
</protein>
<dbReference type="AlphaFoldDB" id="A0A2M8LR29"/>
<comment type="caution">
    <text evidence="2">The sequence shown here is derived from an EMBL/GenBank/DDBJ whole genome shotgun (WGS) entry which is preliminary data.</text>
</comment>
<feature type="compositionally biased region" description="Basic and acidic residues" evidence="1">
    <location>
        <begin position="1"/>
        <end position="11"/>
    </location>
</feature>